<evidence type="ECO:0000256" key="1">
    <source>
        <dbReference type="SAM" id="MobiDB-lite"/>
    </source>
</evidence>
<feature type="compositionally biased region" description="Polar residues" evidence="1">
    <location>
        <begin position="101"/>
        <end position="128"/>
    </location>
</feature>
<keyword evidence="2" id="KW-0812">Transmembrane</keyword>
<comment type="caution">
    <text evidence="3">The sequence shown here is derived from an EMBL/GenBank/DDBJ whole genome shotgun (WGS) entry which is preliminary data.</text>
</comment>
<proteinExistence type="predicted"/>
<dbReference type="EMBL" id="JBJQND010000004">
    <property type="protein sequence ID" value="KAL3878199.1"/>
    <property type="molecule type" value="Genomic_DNA"/>
</dbReference>
<feature type="transmembrane region" description="Helical" evidence="2">
    <location>
        <begin position="12"/>
        <end position="33"/>
    </location>
</feature>
<gene>
    <name evidence="3" type="ORF">ACJMK2_030567</name>
</gene>
<feature type="compositionally biased region" description="Polar residues" evidence="1">
    <location>
        <begin position="73"/>
        <end position="82"/>
    </location>
</feature>
<dbReference type="Proteomes" id="UP001634394">
    <property type="component" value="Unassembled WGS sequence"/>
</dbReference>
<keyword evidence="2" id="KW-1133">Transmembrane helix</keyword>
<feature type="region of interest" description="Disordered" evidence="1">
    <location>
        <begin position="48"/>
        <end position="137"/>
    </location>
</feature>
<name>A0ABD3WW36_SINWO</name>
<protein>
    <submittedName>
        <fullName evidence="3">Uncharacterized protein</fullName>
    </submittedName>
</protein>
<keyword evidence="2" id="KW-0472">Membrane</keyword>
<reference evidence="3 4" key="1">
    <citation type="submission" date="2024-11" db="EMBL/GenBank/DDBJ databases">
        <title>Chromosome-level genome assembly of the freshwater bivalve Anodonta woodiana.</title>
        <authorList>
            <person name="Chen X."/>
        </authorList>
    </citation>
    <scope>NUCLEOTIDE SEQUENCE [LARGE SCALE GENOMIC DNA]</scope>
    <source>
        <strain evidence="3">MN2024</strain>
        <tissue evidence="3">Gills</tissue>
    </source>
</reference>
<evidence type="ECO:0000313" key="3">
    <source>
        <dbReference type="EMBL" id="KAL3878199.1"/>
    </source>
</evidence>
<keyword evidence="4" id="KW-1185">Reference proteome</keyword>
<evidence type="ECO:0000256" key="2">
    <source>
        <dbReference type="SAM" id="Phobius"/>
    </source>
</evidence>
<organism evidence="3 4">
    <name type="scientific">Sinanodonta woodiana</name>
    <name type="common">Chinese pond mussel</name>
    <name type="synonym">Anodonta woodiana</name>
    <dbReference type="NCBI Taxonomy" id="1069815"/>
    <lineage>
        <taxon>Eukaryota</taxon>
        <taxon>Metazoa</taxon>
        <taxon>Spiralia</taxon>
        <taxon>Lophotrochozoa</taxon>
        <taxon>Mollusca</taxon>
        <taxon>Bivalvia</taxon>
        <taxon>Autobranchia</taxon>
        <taxon>Heteroconchia</taxon>
        <taxon>Palaeoheterodonta</taxon>
        <taxon>Unionida</taxon>
        <taxon>Unionoidea</taxon>
        <taxon>Unionidae</taxon>
        <taxon>Unioninae</taxon>
        <taxon>Sinanodonta</taxon>
    </lineage>
</organism>
<dbReference type="AlphaFoldDB" id="A0ABD3WW36"/>
<evidence type="ECO:0000313" key="4">
    <source>
        <dbReference type="Proteomes" id="UP001634394"/>
    </source>
</evidence>
<accession>A0ABD3WW36</accession>
<sequence length="137" mass="14974">MQQCSHSSQNVYYLLCSWSFVYVGRFLSLWSYAYVCSLKSKLEEASKMIHSEDESTDSSSSEDTGSEDSKSTHSGNTDQPTGDLTDGVSRATETEKPVHSPQPQDKNTGKSSSVGASKQEGNNSQGSETNKEQDTRT</sequence>